<organism evidence="1 2">
    <name type="scientific">Tanacetum coccineum</name>
    <dbReference type="NCBI Taxonomy" id="301880"/>
    <lineage>
        <taxon>Eukaryota</taxon>
        <taxon>Viridiplantae</taxon>
        <taxon>Streptophyta</taxon>
        <taxon>Embryophyta</taxon>
        <taxon>Tracheophyta</taxon>
        <taxon>Spermatophyta</taxon>
        <taxon>Magnoliopsida</taxon>
        <taxon>eudicotyledons</taxon>
        <taxon>Gunneridae</taxon>
        <taxon>Pentapetalae</taxon>
        <taxon>asterids</taxon>
        <taxon>campanulids</taxon>
        <taxon>Asterales</taxon>
        <taxon>Asteraceae</taxon>
        <taxon>Asteroideae</taxon>
        <taxon>Anthemideae</taxon>
        <taxon>Anthemidinae</taxon>
        <taxon>Tanacetum</taxon>
    </lineage>
</organism>
<dbReference type="Proteomes" id="UP001151760">
    <property type="component" value="Unassembled WGS sequence"/>
</dbReference>
<reference evidence="1" key="1">
    <citation type="journal article" date="2022" name="Int. J. Mol. Sci.">
        <title>Draft Genome of Tanacetum Coccineum: Genomic Comparison of Closely Related Tanacetum-Family Plants.</title>
        <authorList>
            <person name="Yamashiro T."/>
            <person name="Shiraishi A."/>
            <person name="Nakayama K."/>
            <person name="Satake H."/>
        </authorList>
    </citation>
    <scope>NUCLEOTIDE SEQUENCE</scope>
</reference>
<accession>A0ABQ5FPJ6</accession>
<dbReference type="EMBL" id="BQNB010017618">
    <property type="protein sequence ID" value="GJT65270.1"/>
    <property type="molecule type" value="Genomic_DNA"/>
</dbReference>
<keyword evidence="2" id="KW-1185">Reference proteome</keyword>
<sequence>MPPKARALTQATIKRMLTSRINEAFTADRARRVNASWAGKSGQGGVPAIRKCTFASECAEGKKVKFTAATLQGLALTWWNSKVATMGLEAVNHIP</sequence>
<protein>
    <recommendedName>
        <fullName evidence="3">Reverse transcriptase domain-containing protein</fullName>
    </recommendedName>
</protein>
<comment type="caution">
    <text evidence="1">The sequence shown here is derived from an EMBL/GenBank/DDBJ whole genome shotgun (WGS) entry which is preliminary data.</text>
</comment>
<evidence type="ECO:0008006" key="3">
    <source>
        <dbReference type="Google" id="ProtNLM"/>
    </source>
</evidence>
<evidence type="ECO:0000313" key="2">
    <source>
        <dbReference type="Proteomes" id="UP001151760"/>
    </source>
</evidence>
<reference evidence="1" key="2">
    <citation type="submission" date="2022-01" db="EMBL/GenBank/DDBJ databases">
        <authorList>
            <person name="Yamashiro T."/>
            <person name="Shiraishi A."/>
            <person name="Satake H."/>
            <person name="Nakayama K."/>
        </authorList>
    </citation>
    <scope>NUCLEOTIDE SEQUENCE</scope>
</reference>
<gene>
    <name evidence="1" type="ORF">Tco_1016750</name>
</gene>
<evidence type="ECO:0000313" key="1">
    <source>
        <dbReference type="EMBL" id="GJT65270.1"/>
    </source>
</evidence>
<proteinExistence type="predicted"/>
<name>A0ABQ5FPJ6_9ASTR</name>